<dbReference type="AlphaFoldDB" id="A0A7W6RNP6"/>
<dbReference type="Pfam" id="PF05235">
    <property type="entry name" value="CHAD"/>
    <property type="match status" value="1"/>
</dbReference>
<dbReference type="InterPro" id="IPR007899">
    <property type="entry name" value="CHAD_dom"/>
</dbReference>
<name>A0A7W6RNP6_9HYPH</name>
<proteinExistence type="predicted"/>
<sequence>MKRLRSLYRLVAKEVPDFQKRQNARLRDTAKSLSSIRDAAALIGTAEYLQKGARGDAESEALSRIVTILQTRRDWMAQAESGLEQKLHDTAVSLKDAIAEQPAHKRPRARQKLAANFAKSADSARCMPRYGSGRGFS</sequence>
<organism evidence="2 3">
    <name type="scientific">Rhizobium mongolense</name>
    <dbReference type="NCBI Taxonomy" id="57676"/>
    <lineage>
        <taxon>Bacteria</taxon>
        <taxon>Pseudomonadati</taxon>
        <taxon>Pseudomonadota</taxon>
        <taxon>Alphaproteobacteria</taxon>
        <taxon>Hyphomicrobiales</taxon>
        <taxon>Rhizobiaceae</taxon>
        <taxon>Rhizobium/Agrobacterium group</taxon>
        <taxon>Rhizobium</taxon>
    </lineage>
</organism>
<dbReference type="EMBL" id="JACIGM010000007">
    <property type="protein sequence ID" value="MBB4275818.1"/>
    <property type="molecule type" value="Genomic_DNA"/>
</dbReference>
<evidence type="ECO:0000313" key="3">
    <source>
        <dbReference type="Proteomes" id="UP000533641"/>
    </source>
</evidence>
<dbReference type="Gene3D" id="1.40.20.10">
    <property type="entry name" value="CHAD domain"/>
    <property type="match status" value="1"/>
</dbReference>
<feature type="domain" description="CHAD" evidence="1">
    <location>
        <begin position="1"/>
        <end position="114"/>
    </location>
</feature>
<accession>A0A7W6RNP6</accession>
<comment type="caution">
    <text evidence="2">The sequence shown here is derived from an EMBL/GenBank/DDBJ whole genome shotgun (WGS) entry which is preliminary data.</text>
</comment>
<evidence type="ECO:0000313" key="2">
    <source>
        <dbReference type="EMBL" id="MBB4275818.1"/>
    </source>
</evidence>
<evidence type="ECO:0000259" key="1">
    <source>
        <dbReference type="Pfam" id="PF05235"/>
    </source>
</evidence>
<gene>
    <name evidence="2" type="ORF">GGE12_003609</name>
</gene>
<dbReference type="InterPro" id="IPR038186">
    <property type="entry name" value="CHAD_dom_sf"/>
</dbReference>
<dbReference type="Proteomes" id="UP000533641">
    <property type="component" value="Unassembled WGS sequence"/>
</dbReference>
<protein>
    <submittedName>
        <fullName evidence="2">CHAD domain-containing protein</fullName>
    </submittedName>
</protein>
<reference evidence="2 3" key="1">
    <citation type="submission" date="2020-08" db="EMBL/GenBank/DDBJ databases">
        <title>Genomic Encyclopedia of Type Strains, Phase IV (KMG-V): Genome sequencing to study the core and pangenomes of soil and plant-associated prokaryotes.</title>
        <authorList>
            <person name="Whitman W."/>
        </authorList>
    </citation>
    <scope>NUCLEOTIDE SEQUENCE [LARGE SCALE GENOMIC DNA]</scope>
    <source>
        <strain evidence="2 3">SEMIA 402</strain>
    </source>
</reference>